<dbReference type="Gene3D" id="3.40.50.1820">
    <property type="entry name" value="alpha/beta hydrolase"/>
    <property type="match status" value="3"/>
</dbReference>
<dbReference type="InterPro" id="IPR029058">
    <property type="entry name" value="AB_hydrolase_fold"/>
</dbReference>
<accession>A0A8H5G7D0</accession>
<keyword evidence="2" id="KW-0378">Hydrolase</keyword>
<dbReference type="PROSITE" id="PS00122">
    <property type="entry name" value="CARBOXYLESTERASE_B_1"/>
    <property type="match status" value="2"/>
</dbReference>
<keyword evidence="5" id="KW-1185">Reference proteome</keyword>
<reference evidence="4 5" key="1">
    <citation type="journal article" date="2020" name="ISME J.">
        <title>Uncovering the hidden diversity of litter-decomposition mechanisms in mushroom-forming fungi.</title>
        <authorList>
            <person name="Floudas D."/>
            <person name="Bentzer J."/>
            <person name="Ahren D."/>
            <person name="Johansson T."/>
            <person name="Persson P."/>
            <person name="Tunlid A."/>
        </authorList>
    </citation>
    <scope>NUCLEOTIDE SEQUENCE [LARGE SCALE GENOMIC DNA]</scope>
    <source>
        <strain evidence="4 5">CBS 146.42</strain>
    </source>
</reference>
<evidence type="ECO:0000256" key="1">
    <source>
        <dbReference type="ARBA" id="ARBA00005964"/>
    </source>
</evidence>
<dbReference type="InterPro" id="IPR019826">
    <property type="entry name" value="Carboxylesterase_B_AS"/>
</dbReference>
<dbReference type="AlphaFoldDB" id="A0A8H5G7D0"/>
<dbReference type="InterPro" id="IPR050309">
    <property type="entry name" value="Type-B_Carboxylest/Lipase"/>
</dbReference>
<comment type="similarity">
    <text evidence="1">Belongs to the type-B carboxylesterase/lipase family.</text>
</comment>
<dbReference type="Pfam" id="PF00135">
    <property type="entry name" value="COesterase"/>
    <property type="match status" value="4"/>
</dbReference>
<evidence type="ECO:0000259" key="3">
    <source>
        <dbReference type="Pfam" id="PF00135"/>
    </source>
</evidence>
<gene>
    <name evidence="4" type="ORF">D9756_002973</name>
</gene>
<dbReference type="Proteomes" id="UP000559027">
    <property type="component" value="Unassembled WGS sequence"/>
</dbReference>
<dbReference type="SUPFAM" id="SSF53474">
    <property type="entry name" value="alpha/beta-Hydrolases"/>
    <property type="match status" value="2"/>
</dbReference>
<evidence type="ECO:0000313" key="5">
    <source>
        <dbReference type="Proteomes" id="UP000559027"/>
    </source>
</evidence>
<protein>
    <recommendedName>
        <fullName evidence="3">Carboxylesterase type B domain-containing protein</fullName>
    </recommendedName>
</protein>
<name>A0A8H5G7D0_9AGAR</name>
<dbReference type="EMBL" id="JAACJO010000004">
    <property type="protein sequence ID" value="KAF5359515.1"/>
    <property type="molecule type" value="Genomic_DNA"/>
</dbReference>
<comment type="caution">
    <text evidence="4">The sequence shown here is derived from an EMBL/GenBank/DDBJ whole genome shotgun (WGS) entry which is preliminary data.</text>
</comment>
<proteinExistence type="inferred from homology"/>
<evidence type="ECO:0000256" key="2">
    <source>
        <dbReference type="ARBA" id="ARBA00022801"/>
    </source>
</evidence>
<sequence length="1058" mass="115654">MSWQLLVSLSKMLFGNFFNLATNLVTRLAFYQRPFASEAVSHVSHGNVVDLGYARYLGNQTVTWPNAVAYLGLPYAEPPLGDLRFRAPVPLNTARVAKELQGNVVDARYYPDFCIQGAHGPGDHGGAGTEDCLKINVYAPAGAKEGDDLPVMVYMHGGGYVFGNPASWPFDHWVEQSPNVIAVIVYYRLNGFGFLSTPEFATGEHGDFNVGFLDQVEGLRWVQDHITKFGGDPEKVTIHGESGGGSAIELHLVANNGQENLFRGAIAQSVYKTPLPLPEQQQSLFEAVVQKAGCGSGDINAQMTCMRSASVSTLAIAQDHATASTATSNETDTGGVGIPAHAKQYFPSISEKSIQRLEDRAFMASEWSKAGINAWTYRYNQPDPADGDAGALHGAENFMMFRGVHTSTNGTKAFSPQNPVETAFSHELIAYWVSFARSLDPNAHKLDRAPVWPSYSAEKRNRIVLNEAPAGSDYHAVSGSHIEVESETDANSTSHAVMPTLLNSVPILPVKTKSPLEASRKRPTVQLLPHHIASNLLATRLAFFQSPFTSEVVEQASVHGNIVDLGYARYLGNQTTAWPNAVAYLGLPYAEPPLGDLRFRAPVPLNAARVAEESQGNVVDARYYPDFCVQGSGGMWRGKYSGAGSEDCLKINIYAPAGAQQGANLPVLVYFHEGEYVWGNPASWPFDHWIEQSPNFIAAVVYYRLGSFGFLSTPEFSTSEHGDLNAGFLDQIEGLRWIQNHIRKFGGDPEKVTISGLSAGAASIELHLVANDGKEDLFRGAIAQSIYRTPLPLPEQQQTLFDAYTQEVGCESGDLTTKMSCMRSASVDTLAIAQDYLTAAMKGYNSFHPVVDGKVLTDYPTRLIQNGIFRKVPLIVGATTNETDTGDLSLAAHARRYFPSLSDKNIDILQKRVLMASEWNKAGVNAWTYRYDHPDPAHGPGAGVFHAAENYIVFRGVHVDINGTHAFSQQSPPETAFSHEIISYWLSFVRTLDPNTHKLDRAPAWPEYSVKERNRVVLNVAPTGSDYHAVSGSHVEIESEVDVQRCALITGMVDEMQN</sequence>
<dbReference type="InterPro" id="IPR002018">
    <property type="entry name" value="CarbesteraseB"/>
</dbReference>
<feature type="domain" description="Carboxylesterase type B" evidence="3">
    <location>
        <begin position="913"/>
        <end position="1021"/>
    </location>
</feature>
<feature type="domain" description="Carboxylesterase type B" evidence="3">
    <location>
        <begin position="563"/>
        <end position="884"/>
    </location>
</feature>
<organism evidence="4 5">
    <name type="scientific">Leucocoprinus leucothites</name>
    <dbReference type="NCBI Taxonomy" id="201217"/>
    <lineage>
        <taxon>Eukaryota</taxon>
        <taxon>Fungi</taxon>
        <taxon>Dikarya</taxon>
        <taxon>Basidiomycota</taxon>
        <taxon>Agaricomycotina</taxon>
        <taxon>Agaricomycetes</taxon>
        <taxon>Agaricomycetidae</taxon>
        <taxon>Agaricales</taxon>
        <taxon>Agaricineae</taxon>
        <taxon>Agaricaceae</taxon>
        <taxon>Leucocoprinus</taxon>
    </lineage>
</organism>
<evidence type="ECO:0000313" key="4">
    <source>
        <dbReference type="EMBL" id="KAF5359515.1"/>
    </source>
</evidence>
<dbReference type="GO" id="GO:0016787">
    <property type="term" value="F:hydrolase activity"/>
    <property type="evidence" value="ECO:0007669"/>
    <property type="project" value="UniProtKB-KW"/>
</dbReference>
<dbReference type="OrthoDB" id="408631at2759"/>
<feature type="domain" description="Carboxylesterase type B" evidence="3">
    <location>
        <begin position="50"/>
        <end position="326"/>
    </location>
</feature>
<dbReference type="PANTHER" id="PTHR11559">
    <property type="entry name" value="CARBOXYLESTERASE"/>
    <property type="match status" value="1"/>
</dbReference>
<feature type="domain" description="Carboxylesterase type B" evidence="3">
    <location>
        <begin position="363"/>
        <end position="469"/>
    </location>
</feature>